<accession>A0A077M0T0</accession>
<dbReference type="STRING" id="1194083.BN12_2240009"/>
<evidence type="ECO:0000313" key="1">
    <source>
        <dbReference type="EMBL" id="CCH77799.1"/>
    </source>
</evidence>
<reference evidence="1 2" key="1">
    <citation type="journal article" date="2013" name="ISME J.">
        <title>A metabolic model for members of the genus Tetrasphaera involved in enhanced biological phosphorus removal.</title>
        <authorList>
            <person name="Kristiansen R."/>
            <person name="Nguyen H.T.T."/>
            <person name="Saunders A.M."/>
            <person name="Nielsen J.L."/>
            <person name="Wimmer R."/>
            <person name="Le V.Q."/>
            <person name="McIlroy S.J."/>
            <person name="Petrovski S."/>
            <person name="Seviour R.J."/>
            <person name="Calteau A."/>
            <person name="Nielsen K.L."/>
            <person name="Nielsen P.H."/>
        </authorList>
    </citation>
    <scope>NUCLEOTIDE SEQUENCE [LARGE SCALE GENOMIC DNA]</scope>
    <source>
        <strain evidence="1 2">T1-X7</strain>
    </source>
</reference>
<dbReference type="PANTHER" id="PTHR34387:SF1">
    <property type="entry name" value="PERIPLASMIC IMMUNOGENIC PROTEIN"/>
    <property type="match status" value="1"/>
</dbReference>
<dbReference type="Gene3D" id="3.30.110.170">
    <property type="entry name" value="Protein of unknown function (DUF541), domain 1"/>
    <property type="match status" value="1"/>
</dbReference>
<sequence>MKGHIDVTGFGTASAPSDVVLLDLRVQCDAPDVSSALQDASARMAGVQEAVRTHGVAPADVRTTGSGVHQRWAEGRPDVVGYTAFQSLQVRVRDVRAVGAIVGSVASAAGNSLGIDGITLAIGDPEPVARAARDAAFADARGKAEQYAALAGRALGRVVRLSDVPVVVAGPMPRMMRAGAPAELAVEPGEQAVTAQVTVRWAWADADR</sequence>
<dbReference type="AlphaFoldDB" id="A0A077M0T0"/>
<dbReference type="Pfam" id="PF04402">
    <property type="entry name" value="SIMPL"/>
    <property type="match status" value="1"/>
</dbReference>
<dbReference type="RefSeq" id="WP_048554730.1">
    <property type="nucleotide sequence ID" value="NZ_HF570958.1"/>
</dbReference>
<dbReference type="InterPro" id="IPR052022">
    <property type="entry name" value="26kDa_periplasmic_antigen"/>
</dbReference>
<evidence type="ECO:0000313" key="2">
    <source>
        <dbReference type="Proteomes" id="UP000035721"/>
    </source>
</evidence>
<dbReference type="GO" id="GO:0006974">
    <property type="term" value="P:DNA damage response"/>
    <property type="evidence" value="ECO:0007669"/>
    <property type="project" value="TreeGrafter"/>
</dbReference>
<dbReference type="Gene3D" id="3.30.70.2970">
    <property type="entry name" value="Protein of unknown function (DUF541), domain 2"/>
    <property type="match status" value="1"/>
</dbReference>
<dbReference type="InterPro" id="IPR007497">
    <property type="entry name" value="SIMPL/DUF541"/>
</dbReference>
<comment type="caution">
    <text evidence="1">The sequence shown here is derived from an EMBL/GenBank/DDBJ whole genome shotgun (WGS) entry which is preliminary data.</text>
</comment>
<proteinExistence type="predicted"/>
<name>A0A077M0T0_9MICO</name>
<keyword evidence="2" id="KW-1185">Reference proteome</keyword>
<dbReference type="EMBL" id="CAJB01000140">
    <property type="protein sequence ID" value="CCH77799.1"/>
    <property type="molecule type" value="Genomic_DNA"/>
</dbReference>
<organism evidence="1 2">
    <name type="scientific">Nostocoides japonicum T1-X7</name>
    <dbReference type="NCBI Taxonomy" id="1194083"/>
    <lineage>
        <taxon>Bacteria</taxon>
        <taxon>Bacillati</taxon>
        <taxon>Actinomycetota</taxon>
        <taxon>Actinomycetes</taxon>
        <taxon>Micrococcales</taxon>
        <taxon>Intrasporangiaceae</taxon>
        <taxon>Nostocoides</taxon>
    </lineage>
</organism>
<dbReference type="OrthoDB" id="4843193at2"/>
<gene>
    <name evidence="1" type="ORF">BN12_2240009</name>
</gene>
<dbReference type="PANTHER" id="PTHR34387">
    <property type="entry name" value="SLR1258 PROTEIN"/>
    <property type="match status" value="1"/>
</dbReference>
<protein>
    <submittedName>
        <fullName evidence="1">Outer membrane protein, 28kDa</fullName>
    </submittedName>
</protein>
<dbReference type="Proteomes" id="UP000035721">
    <property type="component" value="Unassembled WGS sequence"/>
</dbReference>